<dbReference type="AlphaFoldDB" id="A0A8S4G2T2"/>
<sequence>MSLEPSAPRSSAKSPTRGVTDELTDKLIRELVRKRGIVKGRLTRFSNYLANVAKDSVLKAQDRIDLKLRIQGATSLFAEFNELQTKLEESVNECDLNSQLDQREQFEDSYYGTIAQAELILNSGEVTNSSHSSSNKNLLKSVQLPTISMPTFDGSFERWLEFRDTFLSLVHNSTDITNIQKFHYLKSSLKGSAALIIDALEFSSDNYNVAWELLLNRYNNNRLLVQNHIKALFNLNPLPKESAALIRTLIDTILKNLRALNMLGEPTQHWDTLVVYMIVSKLDKTTEREWEQYKGSLLAQKDSKIPIKVDDIIKFLEDRADIDTETNHSSHSQIQAHNAHTHTQAVKPVLAQPVLLSTALVEVADVHGRLHTARALLDSGSQRCFITKSFCELLGAQLIQSTHEIRGTIETQLRKFWEIEEASTISDKRTDEERACEEHFVRTTTRAADGRFCVRIPHKLSPDTLGESYSQAERRFLALERRLQRSAEYKQLYSNFIHEYEDLGHMSRVEAPGSPHYFLPHHGVLRPGSSSSPLRTVFDGSAATSTGVSLNDIQMVGPPIQGDLIDIMLRFRQYRYVACADIAKMYRQCLVAEDQRDLQLILWRDEPTQPISIYKLRTVTYGLASSAFLSVRCLKQLAVESTDPDVQRALQSSRRFPIVSKDVKKISECASIPTTEISIAVQPERPTRSQLIKTIPPPVSEDTPMRNEPSTSGLSISAVATAVLQDFGLVTSEAEQEKQSGMTCKKRHCHAEKFIFGDDYQR</sequence>
<comment type="caution">
    <text evidence="2">The sequence shown here is derived from an EMBL/GenBank/DDBJ whole genome shotgun (WGS) entry which is preliminary data.</text>
</comment>
<evidence type="ECO:0000313" key="3">
    <source>
        <dbReference type="Proteomes" id="UP000653454"/>
    </source>
</evidence>
<organism evidence="2 3">
    <name type="scientific">Plutella xylostella</name>
    <name type="common">Diamondback moth</name>
    <name type="synonym">Plutella maculipennis</name>
    <dbReference type="NCBI Taxonomy" id="51655"/>
    <lineage>
        <taxon>Eukaryota</taxon>
        <taxon>Metazoa</taxon>
        <taxon>Ecdysozoa</taxon>
        <taxon>Arthropoda</taxon>
        <taxon>Hexapoda</taxon>
        <taxon>Insecta</taxon>
        <taxon>Pterygota</taxon>
        <taxon>Neoptera</taxon>
        <taxon>Endopterygota</taxon>
        <taxon>Lepidoptera</taxon>
        <taxon>Glossata</taxon>
        <taxon>Ditrysia</taxon>
        <taxon>Yponomeutoidea</taxon>
        <taxon>Plutellidae</taxon>
        <taxon>Plutella</taxon>
    </lineage>
</organism>
<gene>
    <name evidence="2" type="ORF">PLXY2_LOCUS13030</name>
</gene>
<dbReference type="PANTHER" id="PTHR47331">
    <property type="entry name" value="PHD-TYPE DOMAIN-CONTAINING PROTEIN"/>
    <property type="match status" value="1"/>
</dbReference>
<dbReference type="EMBL" id="CAJHNJ030000085">
    <property type="protein sequence ID" value="CAG9134736.1"/>
    <property type="molecule type" value="Genomic_DNA"/>
</dbReference>
<dbReference type="Proteomes" id="UP000653454">
    <property type="component" value="Unassembled WGS sequence"/>
</dbReference>
<name>A0A8S4G2T2_PLUXY</name>
<dbReference type="SUPFAM" id="SSF56672">
    <property type="entry name" value="DNA/RNA polymerases"/>
    <property type="match status" value="1"/>
</dbReference>
<protein>
    <submittedName>
        <fullName evidence="2">(diamondback moth) hypothetical protein</fullName>
    </submittedName>
</protein>
<dbReference type="Pfam" id="PF03564">
    <property type="entry name" value="DUF1759"/>
    <property type="match status" value="1"/>
</dbReference>
<dbReference type="InterPro" id="IPR043502">
    <property type="entry name" value="DNA/RNA_pol_sf"/>
</dbReference>
<evidence type="ECO:0000313" key="2">
    <source>
        <dbReference type="EMBL" id="CAG9134736.1"/>
    </source>
</evidence>
<reference evidence="2" key="1">
    <citation type="submission" date="2020-11" db="EMBL/GenBank/DDBJ databases">
        <authorList>
            <person name="Whiteford S."/>
        </authorList>
    </citation>
    <scope>NUCLEOTIDE SEQUENCE</scope>
</reference>
<evidence type="ECO:0000256" key="1">
    <source>
        <dbReference type="SAM" id="MobiDB-lite"/>
    </source>
</evidence>
<accession>A0A8S4G2T2</accession>
<dbReference type="GO" id="GO:0071897">
    <property type="term" value="P:DNA biosynthetic process"/>
    <property type="evidence" value="ECO:0007669"/>
    <property type="project" value="UniProtKB-ARBA"/>
</dbReference>
<dbReference type="InterPro" id="IPR005312">
    <property type="entry name" value="DUF1759"/>
</dbReference>
<dbReference type="PANTHER" id="PTHR47331:SF5">
    <property type="entry name" value="RIBONUCLEASE H"/>
    <property type="match status" value="1"/>
</dbReference>
<keyword evidence="3" id="KW-1185">Reference proteome</keyword>
<proteinExistence type="predicted"/>
<feature type="region of interest" description="Disordered" evidence="1">
    <location>
        <begin position="1"/>
        <end position="21"/>
    </location>
</feature>